<evidence type="ECO:0000313" key="1">
    <source>
        <dbReference type="EMBL" id="KAG8002505.1"/>
    </source>
</evidence>
<gene>
    <name evidence="1" type="primary">NFASC.4</name>
    <name evidence="1" type="ORF">GBF38_014947</name>
</gene>
<dbReference type="EMBL" id="CM024793">
    <property type="protein sequence ID" value="KAG8002505.1"/>
    <property type="molecule type" value="Genomic_DNA"/>
</dbReference>
<accession>A0ACB7EKW9</accession>
<reference evidence="1" key="1">
    <citation type="submission" date="2020-04" db="EMBL/GenBank/DDBJ databases">
        <title>A chromosome-scale assembly and high-density genetic map of the yellow drum (Nibea albiflora) genome.</title>
        <authorList>
            <person name="Xu D."/>
            <person name="Zhang W."/>
            <person name="Chen R."/>
            <person name="Tan P."/>
            <person name="Wang L."/>
            <person name="Song H."/>
            <person name="Tian L."/>
            <person name="Zhu Q."/>
            <person name="Wang B."/>
        </authorList>
    </citation>
    <scope>NUCLEOTIDE SEQUENCE</scope>
    <source>
        <strain evidence="1">ZJHYS-2018</strain>
    </source>
</reference>
<dbReference type="Proteomes" id="UP000805704">
    <property type="component" value="Chromosome 5"/>
</dbReference>
<sequence length="1187" mass="134487">MGTLVEPALLLLLWQSVWALDIPLEVRQPPTIIKQSVKDHIVDPKDTMVIECEAKGNPHPIFSWRRNGKYFNVARDSQASMRRRSGTLDIYAKNNPEQYEAEYQCIASNEYGSAYSNKIRLRLYRAPVWPREILEPVVISAGLPLVLSCDPPPGPPKPETYWMSSCSYARPFNWPIQTAFPTMQPVRQDRRVSMGVNGDLYFSNVLFNDSATDYCCNARFPYKNVIQQKMPVVVKVLTTRTVAEAAPSWLSPAGSSSSILVLQGEELLLECIAAGVPTPHISWTKDGDDLVVRPRMKVKNFNKMIQIPKASFDDAGEYVCSATNKIGYIEHTITVRVKGESGSRKHDVLSCCTMAFNRLTYVYLTAAPFWLEKPADLVLAPEENGRLVCRSDGVPRPTINWFLNGEPIETATPQANRQVSGDTLSLRSVTAENNGVYQCNASNPFGYLLANAFVNVLHATPRILGPRNELKKVTEGTNIFLDCRYFGSPVPDLRWSKYGQGNLEGNRFKTYSNGTLEIKRIRLEDQGTYLCIVSNVAGRDESQVRVEVKEPTLIVTKPQSLKVIRGTDVRFECGVKADATTPVTTTWLKGKKPVTLGWRITMDESNLVITNVNRDDEGNYTCVIKSELDQKSASARLLVMDRPDPPTNLELSDPYERSVRLSWAPGDSNHNSISEYLVQYDDDDWLPGKWKNLSTYPGNLNSVVLHLTPFTYYEFRVIAINEIGMSRPSRPSKRFQSSGAPPDVIPKNLKGVGTWRNNMEISWEPLTYREWNGPHLKYLVWWRRRDSREEWKNATTKWLKYYIYDADTFTPYDIKVQAVNDFGLGPESPVVTGYSGEDRPLAAPLNLRVSDIESTQVTAHWDTVERSSLMGELKEYKIYYWRDSSQLRWLRVNRGLKSQAFPNDDPEPSGVLTGLIPYSNYKMYIVVANNRYEGPSSNNIHFSTPEGVPSVPKSFRIQQRHLDSIYVDWDLPAEPNGIITGYSLKYQTVNATRGEELQVVEFPPNVTSFSVRRFDRYTRYRFSVAARTRIGIGEWHTEESLHYTTEIYAQDQVDISTQGWFIGIMCAVALIVLILLIVCFIKRSRGGKYPGTVVIPHIEIARVSTLPYPRREEERGLQRGQPSMEAMMKRSDSDDSLVDYGEGGEMPFNEDGSFIGQYTGTRRDVRDLDFGGSLELHSPMNTIYSLA</sequence>
<keyword evidence="2" id="KW-1185">Reference proteome</keyword>
<protein>
    <submittedName>
        <fullName evidence="1">Neurofascin</fullName>
    </submittedName>
</protein>
<comment type="caution">
    <text evidence="1">The sequence shown here is derived from an EMBL/GenBank/DDBJ whole genome shotgun (WGS) entry which is preliminary data.</text>
</comment>
<name>A0ACB7EKW9_NIBAL</name>
<evidence type="ECO:0000313" key="2">
    <source>
        <dbReference type="Proteomes" id="UP000805704"/>
    </source>
</evidence>
<organism evidence="1 2">
    <name type="scientific">Nibea albiflora</name>
    <name type="common">Yellow drum</name>
    <name type="synonym">Corvina albiflora</name>
    <dbReference type="NCBI Taxonomy" id="240163"/>
    <lineage>
        <taxon>Eukaryota</taxon>
        <taxon>Metazoa</taxon>
        <taxon>Chordata</taxon>
        <taxon>Craniata</taxon>
        <taxon>Vertebrata</taxon>
        <taxon>Euteleostomi</taxon>
        <taxon>Actinopterygii</taxon>
        <taxon>Neopterygii</taxon>
        <taxon>Teleostei</taxon>
        <taxon>Neoteleostei</taxon>
        <taxon>Acanthomorphata</taxon>
        <taxon>Eupercaria</taxon>
        <taxon>Sciaenidae</taxon>
        <taxon>Nibea</taxon>
    </lineage>
</organism>
<proteinExistence type="predicted"/>